<dbReference type="SUPFAM" id="SSF50969">
    <property type="entry name" value="YVTN repeat-like/Quinoprotein amine dehydrogenase"/>
    <property type="match status" value="1"/>
</dbReference>
<proteinExistence type="predicted"/>
<dbReference type="CDD" id="cd19776">
    <property type="entry name" value="Bbox2_TRIM25_C-IV"/>
    <property type="match status" value="1"/>
</dbReference>
<name>A0A6J8C7Y0_MYTCO</name>
<dbReference type="PANTHER" id="PTHR25462:SF296">
    <property type="entry name" value="MEIOTIC P26, ISOFORM F"/>
    <property type="match status" value="1"/>
</dbReference>
<dbReference type="CDD" id="cd19757">
    <property type="entry name" value="Bbox1"/>
    <property type="match status" value="1"/>
</dbReference>
<organism evidence="3 4">
    <name type="scientific">Mytilus coruscus</name>
    <name type="common">Sea mussel</name>
    <dbReference type="NCBI Taxonomy" id="42192"/>
    <lineage>
        <taxon>Eukaryota</taxon>
        <taxon>Metazoa</taxon>
        <taxon>Spiralia</taxon>
        <taxon>Lophotrochozoa</taxon>
        <taxon>Mollusca</taxon>
        <taxon>Bivalvia</taxon>
        <taxon>Autobranchia</taxon>
        <taxon>Pteriomorphia</taxon>
        <taxon>Mytilida</taxon>
        <taxon>Mytiloidea</taxon>
        <taxon>Mytilidae</taxon>
        <taxon>Mytilinae</taxon>
        <taxon>Mytilus</taxon>
    </lineage>
</organism>
<accession>A0A6J8C7Y0</accession>
<evidence type="ECO:0000313" key="4">
    <source>
        <dbReference type="Proteomes" id="UP000507470"/>
    </source>
</evidence>
<dbReference type="SMART" id="SM00336">
    <property type="entry name" value="BBOX"/>
    <property type="match status" value="1"/>
</dbReference>
<dbReference type="InterPro" id="IPR000315">
    <property type="entry name" value="Znf_B-box"/>
</dbReference>
<feature type="domain" description="B box-type" evidence="2">
    <location>
        <begin position="4"/>
        <end position="54"/>
    </location>
</feature>
<dbReference type="InterPro" id="IPR011044">
    <property type="entry name" value="Quino_amine_DH_bsu"/>
</dbReference>
<dbReference type="Proteomes" id="UP000507470">
    <property type="component" value="Unassembled WGS sequence"/>
</dbReference>
<dbReference type="GO" id="GO:0008270">
    <property type="term" value="F:zinc ion binding"/>
    <property type="evidence" value="ECO:0007669"/>
    <property type="project" value="InterPro"/>
</dbReference>
<dbReference type="EMBL" id="CACVKT020004663">
    <property type="protein sequence ID" value="CAC5391110.1"/>
    <property type="molecule type" value="Genomic_DNA"/>
</dbReference>
<keyword evidence="1" id="KW-0175">Coiled coil</keyword>
<dbReference type="OrthoDB" id="6100019at2759"/>
<feature type="coiled-coil region" evidence="1">
    <location>
        <begin position="178"/>
        <end position="212"/>
    </location>
</feature>
<dbReference type="PANTHER" id="PTHR25462">
    <property type="entry name" value="BONUS, ISOFORM C-RELATED"/>
    <property type="match status" value="1"/>
</dbReference>
<dbReference type="InterPro" id="IPR047153">
    <property type="entry name" value="TRIM45/56/19-like"/>
</dbReference>
<dbReference type="Pfam" id="PF22586">
    <property type="entry name" value="ANCHR-like_BBOX"/>
    <property type="match status" value="1"/>
</dbReference>
<reference evidence="3 4" key="1">
    <citation type="submission" date="2020-06" db="EMBL/GenBank/DDBJ databases">
        <authorList>
            <person name="Li R."/>
            <person name="Bekaert M."/>
        </authorList>
    </citation>
    <scope>NUCLEOTIDE SEQUENCE [LARGE SCALE GENOMIC DNA]</scope>
    <source>
        <strain evidence="4">wild</strain>
    </source>
</reference>
<gene>
    <name evidence="3" type="ORF">MCOR_26149</name>
</gene>
<dbReference type="AlphaFoldDB" id="A0A6J8C7Y0"/>
<evidence type="ECO:0000256" key="1">
    <source>
        <dbReference type="SAM" id="Coils"/>
    </source>
</evidence>
<evidence type="ECO:0000313" key="3">
    <source>
        <dbReference type="EMBL" id="CAC5391110.1"/>
    </source>
</evidence>
<dbReference type="Gene3D" id="3.30.160.60">
    <property type="entry name" value="Classic Zinc Finger"/>
    <property type="match status" value="1"/>
</dbReference>
<evidence type="ECO:0000259" key="2">
    <source>
        <dbReference type="SMART" id="SM00336"/>
    </source>
</evidence>
<protein>
    <recommendedName>
        <fullName evidence="2">B box-type domain-containing protein</fullName>
    </recommendedName>
</protein>
<sequence>MASSVKQLCTICHDDGISKSAVTWCTECEVFFCGDCEKPHSKSRLSKNHKTISAEDYQKLPTFMQEISSQCRDHKKKFELYCSFHACPCCVQCVTDKHKKCQDMKPLSDILQQVKSFASFQLFEKDLQDVKENFDTAIKYLKTRISTINTQKTKAVEKILYSRKTIDDYLNKLEQDILNDLESKHSKLKLNMATLVQQMEQQVSQINQMQSQFTKMTQHATELQMYIGLKEIEKTTSQMAKYLEDLESGDHFLEKNLEVNISSALQSILQDVISFGDININTTSSTLQIKAGRIDQAQQLVPKYTRIENLKPSLLTRLKIPKDKKSLNIFACLILPDGKFILLDYNKRQVLLFSNDGIFIRKVVTFKDYTCDACFVRNNTVAVALGLENKTAMVDIEKNKIIQTINLSHNCYGVVSDDKTLIISSGGGQCTTVNLNDMSHTMVEGMGGVYHISLFKEISMVPFTVKTKSAVIIALENLCGHFSTETLPAQ</sequence>
<keyword evidence="4" id="KW-1185">Reference proteome</keyword>